<evidence type="ECO:0000313" key="15">
    <source>
        <dbReference type="Proteomes" id="UP001142055"/>
    </source>
</evidence>
<proteinExistence type="inferred from homology"/>
<evidence type="ECO:0000256" key="2">
    <source>
        <dbReference type="ARBA" id="ARBA00004173"/>
    </source>
</evidence>
<evidence type="ECO:0000256" key="1">
    <source>
        <dbReference type="ARBA" id="ARBA00001946"/>
    </source>
</evidence>
<dbReference type="PANTHER" id="PTHR12039">
    <property type="entry name" value="NICOTINAMIDE MONONUCLEOTIDE ADENYLYLTRANSFERASE"/>
    <property type="match status" value="1"/>
</dbReference>
<dbReference type="Pfam" id="PF01467">
    <property type="entry name" value="CTP_transf_like"/>
    <property type="match status" value="1"/>
</dbReference>
<evidence type="ECO:0000256" key="3">
    <source>
        <dbReference type="ARBA" id="ARBA00011881"/>
    </source>
</evidence>
<evidence type="ECO:0000256" key="12">
    <source>
        <dbReference type="RuleBase" id="RU362021"/>
    </source>
</evidence>
<evidence type="ECO:0000256" key="8">
    <source>
        <dbReference type="ARBA" id="ARBA00022840"/>
    </source>
</evidence>
<dbReference type="EC" id="2.7.7.1" evidence="12"/>
<evidence type="ECO:0000256" key="7">
    <source>
        <dbReference type="ARBA" id="ARBA00022741"/>
    </source>
</evidence>
<comment type="cofactor">
    <cofactor evidence="1">
        <name>Mg(2+)</name>
        <dbReference type="ChEBI" id="CHEBI:18420"/>
    </cofactor>
</comment>
<evidence type="ECO:0000256" key="9">
    <source>
        <dbReference type="ARBA" id="ARBA00023027"/>
    </source>
</evidence>
<feature type="domain" description="Cytidyltransferase-like" evidence="13">
    <location>
        <begin position="7"/>
        <end position="190"/>
    </location>
</feature>
<dbReference type="InterPro" id="IPR051182">
    <property type="entry name" value="Euk_NMN_adenylyltrnsfrase"/>
</dbReference>
<keyword evidence="10" id="KW-0496">Mitochondrion</keyword>
<dbReference type="OMA" id="HIVHEWI"/>
<comment type="catalytic activity">
    <reaction evidence="12">
        <text>beta-nicotinamide D-ribonucleotide + ATP + H(+) = diphosphate + NAD(+)</text>
        <dbReference type="Rhea" id="RHEA:21360"/>
        <dbReference type="ChEBI" id="CHEBI:14649"/>
        <dbReference type="ChEBI" id="CHEBI:15378"/>
        <dbReference type="ChEBI" id="CHEBI:30616"/>
        <dbReference type="ChEBI" id="CHEBI:33019"/>
        <dbReference type="ChEBI" id="CHEBI:57540"/>
        <dbReference type="EC" id="2.7.7.1"/>
    </reaction>
</comment>
<dbReference type="InterPro" id="IPR004821">
    <property type="entry name" value="Cyt_trans-like"/>
</dbReference>
<keyword evidence="5 12" id="KW-0808">Transferase</keyword>
<comment type="catalytic activity">
    <reaction evidence="12">
        <text>nicotinate beta-D-ribonucleotide + ATP + H(+) = deamido-NAD(+) + diphosphate</text>
        <dbReference type="Rhea" id="RHEA:22860"/>
        <dbReference type="ChEBI" id="CHEBI:15378"/>
        <dbReference type="ChEBI" id="CHEBI:30616"/>
        <dbReference type="ChEBI" id="CHEBI:33019"/>
        <dbReference type="ChEBI" id="CHEBI:57502"/>
        <dbReference type="ChEBI" id="CHEBI:58437"/>
        <dbReference type="EC" id="2.7.7.18"/>
    </reaction>
</comment>
<keyword evidence="8 12" id="KW-0067">ATP-binding</keyword>
<comment type="similarity">
    <text evidence="12">Belongs to the eukaryotic NMN adenylyltransferase family.</text>
</comment>
<dbReference type="GO" id="GO:0009435">
    <property type="term" value="P:NAD+ biosynthetic process"/>
    <property type="evidence" value="ECO:0007669"/>
    <property type="project" value="InterPro"/>
</dbReference>
<dbReference type="AlphaFoldDB" id="A0A9Q0RR02"/>
<evidence type="ECO:0000256" key="10">
    <source>
        <dbReference type="ARBA" id="ARBA00023128"/>
    </source>
</evidence>
<dbReference type="InterPro" id="IPR005248">
    <property type="entry name" value="NadD/NMNAT"/>
</dbReference>
<comment type="caution">
    <text evidence="14">The sequence shown here is derived from an EMBL/GenBank/DDBJ whole genome shotgun (WGS) entry which is preliminary data.</text>
</comment>
<evidence type="ECO:0000256" key="4">
    <source>
        <dbReference type="ARBA" id="ARBA00022642"/>
    </source>
</evidence>
<organism evidence="14 15">
    <name type="scientific">Blomia tropicalis</name>
    <name type="common">Mite</name>
    <dbReference type="NCBI Taxonomy" id="40697"/>
    <lineage>
        <taxon>Eukaryota</taxon>
        <taxon>Metazoa</taxon>
        <taxon>Ecdysozoa</taxon>
        <taxon>Arthropoda</taxon>
        <taxon>Chelicerata</taxon>
        <taxon>Arachnida</taxon>
        <taxon>Acari</taxon>
        <taxon>Acariformes</taxon>
        <taxon>Sarcoptiformes</taxon>
        <taxon>Astigmata</taxon>
        <taxon>Glycyphagoidea</taxon>
        <taxon>Echimyopodidae</taxon>
        <taxon>Blomia</taxon>
    </lineage>
</organism>
<reference evidence="14" key="1">
    <citation type="submission" date="2022-12" db="EMBL/GenBank/DDBJ databases">
        <title>Genome assemblies of Blomia tropicalis.</title>
        <authorList>
            <person name="Cui Y."/>
        </authorList>
    </citation>
    <scope>NUCLEOTIDE SEQUENCE</scope>
    <source>
        <tissue evidence="14">Adult mites</tissue>
    </source>
</reference>
<keyword evidence="6 12" id="KW-0548">Nucleotidyltransferase</keyword>
<dbReference type="SUPFAM" id="SSF52374">
    <property type="entry name" value="Nucleotidylyl transferase"/>
    <property type="match status" value="1"/>
</dbReference>
<gene>
    <name evidence="14" type="ORF">RDWZM_001036</name>
</gene>
<keyword evidence="15" id="KW-1185">Reference proteome</keyword>
<dbReference type="GO" id="GO:0005759">
    <property type="term" value="C:mitochondrial matrix"/>
    <property type="evidence" value="ECO:0007669"/>
    <property type="project" value="UniProtKB-ARBA"/>
</dbReference>
<keyword evidence="7 12" id="KW-0547">Nucleotide-binding</keyword>
<evidence type="ECO:0000256" key="5">
    <source>
        <dbReference type="ARBA" id="ARBA00022679"/>
    </source>
</evidence>
<evidence type="ECO:0000313" key="14">
    <source>
        <dbReference type="EMBL" id="KAJ6222491.1"/>
    </source>
</evidence>
<sequence length="225" mass="26438">MSRVVIIACGSFNPPTNMHLRMFELAKDFLVNKNHQVIEGIISPVNDNYPTSKFLAPSNHRCEMIRRACSNYWVQLDDWECCQPKWSRTLEVLRYHKVRLQKKYDEMIQLKMLCGADLFETFNVPNLWQDNDIEEIVRDYGLIVITRNGSDPWNTLKNSPKSGLLSKYEDNIVIVKEKFINNISSSLIREAILNRESIRYLVDDKVIEYINKHELYFKTKTNSSI</sequence>
<comment type="subcellular location">
    <subcellularLocation>
        <location evidence="2">Mitochondrion</location>
    </subcellularLocation>
</comment>
<dbReference type="EC" id="2.7.7.18" evidence="12"/>
<evidence type="ECO:0000259" key="13">
    <source>
        <dbReference type="Pfam" id="PF01467"/>
    </source>
</evidence>
<comment type="pathway">
    <text evidence="12">Cofactor biosynthesis; NAD(+) biosynthesis; NAD(+) from nicotinamide D-ribonucleotide: step 1/1.</text>
</comment>
<evidence type="ECO:0000256" key="11">
    <source>
        <dbReference type="ARBA" id="ARBA00093425"/>
    </source>
</evidence>
<dbReference type="GO" id="GO:0005524">
    <property type="term" value="F:ATP binding"/>
    <property type="evidence" value="ECO:0007669"/>
    <property type="project" value="UniProtKB-KW"/>
</dbReference>
<evidence type="ECO:0000256" key="6">
    <source>
        <dbReference type="ARBA" id="ARBA00022695"/>
    </source>
</evidence>
<dbReference type="Proteomes" id="UP001142055">
    <property type="component" value="Chromosome 1"/>
</dbReference>
<dbReference type="GO" id="GO:0004515">
    <property type="term" value="F:nicotinate-nucleotide adenylyltransferase activity"/>
    <property type="evidence" value="ECO:0007669"/>
    <property type="project" value="UniProtKB-EC"/>
</dbReference>
<dbReference type="InterPro" id="IPR014729">
    <property type="entry name" value="Rossmann-like_a/b/a_fold"/>
</dbReference>
<dbReference type="NCBIfam" id="TIGR00482">
    <property type="entry name" value="nicotinate (nicotinamide) nucleotide adenylyltransferase"/>
    <property type="match status" value="1"/>
</dbReference>
<name>A0A9Q0RR02_BLOTA</name>
<dbReference type="GO" id="GO:0000309">
    <property type="term" value="F:nicotinamide-nucleotide adenylyltransferase activity"/>
    <property type="evidence" value="ECO:0007669"/>
    <property type="project" value="UniProtKB-EC"/>
</dbReference>
<comment type="subunit">
    <text evidence="3">Homotetramer.</text>
</comment>
<keyword evidence="9 12" id="KW-0520">NAD</keyword>
<accession>A0A9Q0RR02</accession>
<dbReference type="PANTHER" id="PTHR12039:SF0">
    <property type="entry name" value="NICOTINAMIDE-NUCLEOTIDE ADENYLYLTRANSFERASE"/>
    <property type="match status" value="1"/>
</dbReference>
<dbReference type="EMBL" id="JAPWDV010000001">
    <property type="protein sequence ID" value="KAJ6222491.1"/>
    <property type="molecule type" value="Genomic_DNA"/>
</dbReference>
<comment type="function">
    <text evidence="11">Catalyzes the formation of NAD(+) from nicotinamide mononucleotide (NMN) and ATP. Can also use the deamidated form; nicotinic acid mononucleotide (NaMN) as substrate with the same efficiency. Can use triazofurin monophosphate (TrMP) as substrate. Can also use GTP and ITP as nucleotide donors. Also catalyzes the reverse reaction, i.e. the pyrophosphorolytic cleavage of NAD(+). For the pyrophosphorolytic activity, can use NAD(+), NADH, NaAD, nicotinic acid adenine dinucleotide phosphate (NHD), nicotinamide guanine dinucleotide (NGD) as substrates. Fails to cleave phosphorylated dinucleotides NADP(+), NADPH and NaADP(+). Protects against axonal degeneration following injury. May be involved in the maintenance of axonal integrity. Also functions as a stress-response chaperone protein that prevents toxic aggregation of proteins; this function may be independent of its NAD(+) synthesis activity.</text>
</comment>
<dbReference type="FunFam" id="3.40.50.620:FF:000221">
    <property type="entry name" value="Nicotinamide/nicotinic acid mononucleotide adenylyltransferase 3"/>
    <property type="match status" value="1"/>
</dbReference>
<dbReference type="Gene3D" id="3.40.50.620">
    <property type="entry name" value="HUPs"/>
    <property type="match status" value="1"/>
</dbReference>
<protein>
    <recommendedName>
        <fullName evidence="12">Nicotinamide-nucleotide adenylyltransferase</fullName>
        <ecNumber evidence="12">2.7.7.1</ecNumber>
        <ecNumber evidence="12">2.7.7.18</ecNumber>
    </recommendedName>
</protein>
<keyword evidence="4 12" id="KW-0662">Pyridine nucleotide biosynthesis</keyword>